<proteinExistence type="predicted"/>
<name>A0A411B107_9CAUD</name>
<keyword evidence="2" id="KW-1185">Reference proteome</keyword>
<evidence type="ECO:0000313" key="2">
    <source>
        <dbReference type="Proteomes" id="UP000290796"/>
    </source>
</evidence>
<dbReference type="Proteomes" id="UP000290796">
    <property type="component" value="Segment"/>
</dbReference>
<sequence length="105" mass="11714">MIRVTTETKAELQTERGRVVGFVKSSEPGKISIAVPADRAVMTPAQARQLAAWLNEEADRGGRLTAADRTDEGWRRAEQERRDAIRTALNADRVTFAGRTYTRRG</sequence>
<dbReference type="EMBL" id="MK450426">
    <property type="protein sequence ID" value="QAX94035.1"/>
    <property type="molecule type" value="Genomic_DNA"/>
</dbReference>
<reference evidence="1 2" key="1">
    <citation type="submission" date="2019-01" db="EMBL/GenBank/DDBJ databases">
        <authorList>
            <person name="Russe A."/>
            <person name="Sprabary S.L."/>
            <person name="Nayek S."/>
            <person name="Klug H.M."/>
            <person name="Layton S.R."/>
            <person name="Kim T."/>
            <person name="Hughes L.E."/>
            <person name="Garlena R.A."/>
            <person name="Russell D.A."/>
            <person name="Pope W.H."/>
            <person name="Jacobs-Sera D."/>
            <person name="Hatfull G.F."/>
        </authorList>
    </citation>
    <scope>NUCLEOTIDE SEQUENCE [LARGE SCALE GENOMIC DNA]</scope>
</reference>
<organism evidence="1 2">
    <name type="scientific">Streptomyces phage Euratis</name>
    <dbReference type="NCBI Taxonomy" id="2510569"/>
    <lineage>
        <taxon>Viruses</taxon>
        <taxon>Duplodnaviria</taxon>
        <taxon>Heunggongvirae</taxon>
        <taxon>Uroviricota</taxon>
        <taxon>Caudoviricetes</taxon>
        <taxon>Colingsworthviridae</taxon>
        <taxon>Vashvirus</taxon>
        <taxon>Vashvirus euratis</taxon>
    </lineage>
</organism>
<protein>
    <submittedName>
        <fullName evidence="1">Uncharacterized protein</fullName>
    </submittedName>
</protein>
<gene>
    <name evidence="1" type="primary">40</name>
    <name evidence="1" type="ORF">SEA_EURATIS_40</name>
</gene>
<accession>A0A411B107</accession>
<evidence type="ECO:0000313" key="1">
    <source>
        <dbReference type="EMBL" id="QAX94035.1"/>
    </source>
</evidence>